<keyword evidence="6" id="KW-1003">Cell membrane</keyword>
<dbReference type="GO" id="GO:0055085">
    <property type="term" value="P:transmembrane transport"/>
    <property type="evidence" value="ECO:0007669"/>
    <property type="project" value="InterPro"/>
</dbReference>
<keyword evidence="9 12" id="KW-1133">Transmembrane helix</keyword>
<dbReference type="PANTHER" id="PTHR33529">
    <property type="entry name" value="SLR0882 PROTEIN-RELATED"/>
    <property type="match status" value="1"/>
</dbReference>
<dbReference type="GO" id="GO:0015920">
    <property type="term" value="P:lipopolysaccharide transport"/>
    <property type="evidence" value="ECO:0007669"/>
    <property type="project" value="TreeGrafter"/>
</dbReference>
<feature type="transmembrane region" description="Helical" evidence="12">
    <location>
        <begin position="54"/>
        <end position="79"/>
    </location>
</feature>
<name>A0A1E2UHP1_9GAMM</name>
<dbReference type="InterPro" id="IPR030922">
    <property type="entry name" value="LptF"/>
</dbReference>
<evidence type="ECO:0000256" key="8">
    <source>
        <dbReference type="ARBA" id="ARBA00022692"/>
    </source>
</evidence>
<feature type="transmembrane region" description="Helical" evidence="12">
    <location>
        <begin position="100"/>
        <end position="120"/>
    </location>
</feature>
<keyword evidence="5" id="KW-0813">Transport</keyword>
<evidence type="ECO:0000313" key="14">
    <source>
        <dbReference type="Proteomes" id="UP000094849"/>
    </source>
</evidence>
<dbReference type="NCBIfam" id="TIGR04407">
    <property type="entry name" value="LptF_YjgP"/>
    <property type="match status" value="1"/>
</dbReference>
<evidence type="ECO:0000256" key="1">
    <source>
        <dbReference type="ARBA" id="ARBA00002265"/>
    </source>
</evidence>
<dbReference type="AlphaFoldDB" id="A0A1E2UHP1"/>
<organism evidence="13 14">
    <name type="scientific">Candidatus Thiodiazotropha endoloripes</name>
    <dbReference type="NCBI Taxonomy" id="1818881"/>
    <lineage>
        <taxon>Bacteria</taxon>
        <taxon>Pseudomonadati</taxon>
        <taxon>Pseudomonadota</taxon>
        <taxon>Gammaproteobacteria</taxon>
        <taxon>Chromatiales</taxon>
        <taxon>Sedimenticolaceae</taxon>
        <taxon>Candidatus Thiodiazotropha</taxon>
    </lineage>
</organism>
<comment type="caution">
    <text evidence="13">The sequence shown here is derived from an EMBL/GenBank/DDBJ whole genome shotgun (WGS) entry which is preliminary data.</text>
</comment>
<protein>
    <recommendedName>
        <fullName evidence="4">Lipopolysaccharide export system permease protein LptF</fullName>
    </recommendedName>
</protein>
<feature type="transmembrane region" description="Helical" evidence="12">
    <location>
        <begin position="299"/>
        <end position="319"/>
    </location>
</feature>
<dbReference type="EMBL" id="LVJZ01000005">
    <property type="protein sequence ID" value="ODB92914.1"/>
    <property type="molecule type" value="Genomic_DNA"/>
</dbReference>
<dbReference type="InterPro" id="IPR005495">
    <property type="entry name" value="LptG/LptF_permease"/>
</dbReference>
<keyword evidence="7" id="KW-0997">Cell inner membrane</keyword>
<feature type="transmembrane region" description="Helical" evidence="12">
    <location>
        <begin position="331"/>
        <end position="350"/>
    </location>
</feature>
<dbReference type="Proteomes" id="UP000094849">
    <property type="component" value="Unassembled WGS sequence"/>
</dbReference>
<evidence type="ECO:0000256" key="2">
    <source>
        <dbReference type="ARBA" id="ARBA00004429"/>
    </source>
</evidence>
<evidence type="ECO:0000256" key="9">
    <source>
        <dbReference type="ARBA" id="ARBA00022989"/>
    </source>
</evidence>
<dbReference type="RefSeq" id="WP_069025083.1">
    <property type="nucleotide sequence ID" value="NZ_LVJZ01000005.1"/>
</dbReference>
<evidence type="ECO:0000256" key="11">
    <source>
        <dbReference type="ARBA" id="ARBA00026081"/>
    </source>
</evidence>
<comment type="subunit">
    <text evidence="11">Component of the lipopolysaccharide transport and assembly complex. The LptBFG transporter is composed of two ATP-binding proteins (LptB) and two transmembrane proteins (LptF and LptG).</text>
</comment>
<evidence type="ECO:0000313" key="13">
    <source>
        <dbReference type="EMBL" id="ODB92914.1"/>
    </source>
</evidence>
<proteinExistence type="inferred from homology"/>
<comment type="similarity">
    <text evidence="3">Belongs to the LptF/LptG family.</text>
</comment>
<evidence type="ECO:0000256" key="12">
    <source>
        <dbReference type="SAM" id="Phobius"/>
    </source>
</evidence>
<evidence type="ECO:0000256" key="5">
    <source>
        <dbReference type="ARBA" id="ARBA00022448"/>
    </source>
</evidence>
<gene>
    <name evidence="13" type="ORF">A3196_19290</name>
</gene>
<keyword evidence="8 12" id="KW-0812">Transmembrane</keyword>
<feature type="transmembrane region" description="Helical" evidence="12">
    <location>
        <begin position="12"/>
        <end position="34"/>
    </location>
</feature>
<dbReference type="GO" id="GO:0043190">
    <property type="term" value="C:ATP-binding cassette (ABC) transporter complex"/>
    <property type="evidence" value="ECO:0007669"/>
    <property type="project" value="InterPro"/>
</dbReference>
<comment type="function">
    <text evidence="1">Part of the ABC transporter complex LptBFG involved in the translocation of lipopolysaccharide (LPS) from the inner membrane to the outer membrane.</text>
</comment>
<evidence type="ECO:0000256" key="4">
    <source>
        <dbReference type="ARBA" id="ARBA00014213"/>
    </source>
</evidence>
<accession>A0A1E2UHP1</accession>
<comment type="subcellular location">
    <subcellularLocation>
        <location evidence="2">Cell inner membrane</location>
        <topology evidence="2">Multi-pass membrane protein</topology>
    </subcellularLocation>
</comment>
<evidence type="ECO:0000256" key="7">
    <source>
        <dbReference type="ARBA" id="ARBA00022519"/>
    </source>
</evidence>
<reference evidence="13 14" key="1">
    <citation type="submission" date="2016-03" db="EMBL/GenBank/DDBJ databases">
        <title>Chemosynthetic sulphur-oxidizing symbionts of marine invertebrate animals are capable of nitrogen fixation.</title>
        <authorList>
            <person name="Petersen J.M."/>
            <person name="Kemper A."/>
            <person name="Gruber-Vodicka H."/>
            <person name="Cardini U."/>
            <person name="Geest Mvander."/>
            <person name="Kleiner M."/>
            <person name="Bulgheresi S."/>
            <person name="Fussmann M."/>
            <person name="Herbold C."/>
            <person name="Seah B.K.B."/>
            <person name="Antony C.Paul."/>
            <person name="Liu D."/>
            <person name="Belitz A."/>
            <person name="Weber M."/>
        </authorList>
    </citation>
    <scope>NUCLEOTIDE SEQUENCE [LARGE SCALE GENOMIC DNA]</scope>
    <source>
        <strain evidence="13">G_D</strain>
    </source>
</reference>
<evidence type="ECO:0000256" key="10">
    <source>
        <dbReference type="ARBA" id="ARBA00023136"/>
    </source>
</evidence>
<keyword evidence="10 12" id="KW-0472">Membrane</keyword>
<evidence type="ECO:0000256" key="3">
    <source>
        <dbReference type="ARBA" id="ARBA00007725"/>
    </source>
</evidence>
<sequence length="368" mass="41322">MITLIDRYLLREVLKAMSAILLVLTLILSSNSFIKLLKEVATGELHAELLAQALALQMVVYFSRLIPPAFFFAVLYVVGRMYRDSEMVALESCGIGGMRIYRSMVLVVVPVALITGWLSLYVTPWAGRLSAELLSSQQGQAMELAGISAGRFNEYSQGDLVLYVESLDSDEHRMQKVFVQQRREGALTLVSAKRGYQRIDNNTGDRYLVLEDGLRYAGIPGQADYQVSEFDEYALLIKASSGGEAKVTRRSLSSYDLLLSDSIKDRAEFQVRLSQVLGLLVFALLSLPLSRTLPRQGPFGRLVFAFVLYTVYLSLQGAAENWMIHARTPEWLGIWWVHLTLAVVGLLMLLPDTPPIRRLRRRLRSQPA</sequence>
<dbReference type="PANTHER" id="PTHR33529:SF7">
    <property type="entry name" value="LIPOPOLYSACCHARIDE EXPORT SYSTEM PERMEASE PROTEIN LPTF"/>
    <property type="match status" value="1"/>
</dbReference>
<feature type="transmembrane region" description="Helical" evidence="12">
    <location>
        <begin position="269"/>
        <end position="287"/>
    </location>
</feature>
<dbReference type="STRING" id="1818881.A3196_19290"/>
<dbReference type="Pfam" id="PF03739">
    <property type="entry name" value="LptF_LptG"/>
    <property type="match status" value="1"/>
</dbReference>
<evidence type="ECO:0000256" key="6">
    <source>
        <dbReference type="ARBA" id="ARBA00022475"/>
    </source>
</evidence>
<keyword evidence="14" id="KW-1185">Reference proteome</keyword>